<feature type="compositionally biased region" description="Polar residues" evidence="1">
    <location>
        <begin position="393"/>
        <end position="406"/>
    </location>
</feature>
<evidence type="ECO:0000313" key="5">
    <source>
        <dbReference type="Proteomes" id="UP000095192"/>
    </source>
</evidence>
<gene>
    <name evidence="4" type="ORF">cyc_08188</name>
</gene>
<feature type="transmembrane region" description="Helical" evidence="2">
    <location>
        <begin position="199"/>
        <end position="217"/>
    </location>
</feature>
<accession>A0A1D3CSC4</accession>
<feature type="region of interest" description="Disordered" evidence="1">
    <location>
        <begin position="383"/>
        <end position="406"/>
    </location>
</feature>
<protein>
    <recommendedName>
        <fullName evidence="6">Transmembrane protein</fullName>
    </recommendedName>
</protein>
<dbReference type="VEuPathDB" id="ToxoDB:cyc_08188"/>
<evidence type="ECO:0000256" key="1">
    <source>
        <dbReference type="SAM" id="MobiDB-lite"/>
    </source>
</evidence>
<dbReference type="InParanoid" id="A0A1D3CSC4"/>
<feature type="transmembrane region" description="Helical" evidence="2">
    <location>
        <begin position="86"/>
        <end position="109"/>
    </location>
</feature>
<evidence type="ECO:0000313" key="4">
    <source>
        <dbReference type="EMBL" id="OEH74107.1"/>
    </source>
</evidence>
<feature type="transmembrane region" description="Helical" evidence="2">
    <location>
        <begin position="26"/>
        <end position="44"/>
    </location>
</feature>
<dbReference type="AlphaFoldDB" id="A0A1D3CSC4"/>
<keyword evidence="2" id="KW-1133">Transmembrane helix</keyword>
<evidence type="ECO:0000256" key="2">
    <source>
        <dbReference type="SAM" id="Phobius"/>
    </source>
</evidence>
<keyword evidence="3" id="KW-0732">Signal</keyword>
<feature type="transmembrane region" description="Helical" evidence="2">
    <location>
        <begin position="307"/>
        <end position="329"/>
    </location>
</feature>
<evidence type="ECO:0008006" key="6">
    <source>
        <dbReference type="Google" id="ProtNLM"/>
    </source>
</evidence>
<sequence length="438" mass="47553">MRLWAWLSSRIRPAAARLWRWLLRRAAAAATLLLFVCCCIYLHLRSIPEKFTAQELLVQHLQRESSEAFASVLASMRALRIPLLELMRILGALLLDAASLFLLWVKFVYPVVAPLVATGIRLYIELQPQQQLLIAASAAALPLFYFLRVSTRVKRMRAVVTSFYSGFTAYVAAGAPLALTVLLHCCCCLVLGIPRLTRFLSVVWLPLPLLGTALFAVTNFDVFRSIFAVSPGPSAAALAPLEADTPGATAIATALCVERRLRALRSLTCWLMLWFLQGLGCMLSSLLLTLPLPVSFQAYIEAAPLHLLLSALLLGVLTGGSSSLILFAYGHKCAQQKLLTSATAPVIAARAKKASTGTLQLAQTFRLDAGETAAKVLSSIAKLDPPEPPASPHQKQLPQTSPEDAQINTFQGLLPKASCVCSEYSEKGNEKGQHPQAL</sequence>
<feature type="signal peptide" evidence="3">
    <location>
        <begin position="1"/>
        <end position="16"/>
    </location>
</feature>
<feature type="chain" id="PRO_5008913853" description="Transmembrane protein" evidence="3">
    <location>
        <begin position="17"/>
        <end position="438"/>
    </location>
</feature>
<reference evidence="4 5" key="1">
    <citation type="journal article" date="2016" name="BMC Genomics">
        <title>Comparative genomics reveals Cyclospora cayetanensis possesses coccidia-like metabolism and invasion components but unique surface antigens.</title>
        <authorList>
            <person name="Liu S."/>
            <person name="Wang L."/>
            <person name="Zheng H."/>
            <person name="Xu Z."/>
            <person name="Roellig D.M."/>
            <person name="Li N."/>
            <person name="Frace M.A."/>
            <person name="Tang K."/>
            <person name="Arrowood M.J."/>
            <person name="Moss D.M."/>
            <person name="Zhang L."/>
            <person name="Feng Y."/>
            <person name="Xiao L."/>
        </authorList>
    </citation>
    <scope>NUCLEOTIDE SEQUENCE [LARGE SCALE GENOMIC DNA]</scope>
    <source>
        <strain evidence="4 5">CHN_HEN01</strain>
    </source>
</reference>
<feature type="transmembrane region" description="Helical" evidence="2">
    <location>
        <begin position="267"/>
        <end position="287"/>
    </location>
</feature>
<feature type="transmembrane region" description="Helical" evidence="2">
    <location>
        <begin position="167"/>
        <end position="193"/>
    </location>
</feature>
<comment type="caution">
    <text evidence="4">The sequence shown here is derived from an EMBL/GenBank/DDBJ whole genome shotgun (WGS) entry which is preliminary data.</text>
</comment>
<evidence type="ECO:0000256" key="3">
    <source>
        <dbReference type="SAM" id="SignalP"/>
    </source>
</evidence>
<name>A0A1D3CSC4_9EIME</name>
<organism evidence="4 5">
    <name type="scientific">Cyclospora cayetanensis</name>
    <dbReference type="NCBI Taxonomy" id="88456"/>
    <lineage>
        <taxon>Eukaryota</taxon>
        <taxon>Sar</taxon>
        <taxon>Alveolata</taxon>
        <taxon>Apicomplexa</taxon>
        <taxon>Conoidasida</taxon>
        <taxon>Coccidia</taxon>
        <taxon>Eucoccidiorida</taxon>
        <taxon>Eimeriorina</taxon>
        <taxon>Eimeriidae</taxon>
        <taxon>Cyclospora</taxon>
    </lineage>
</organism>
<keyword evidence="2" id="KW-0812">Transmembrane</keyword>
<proteinExistence type="predicted"/>
<dbReference type="VEuPathDB" id="ToxoDB:LOC34623976"/>
<dbReference type="EMBL" id="JROU02002123">
    <property type="protein sequence ID" value="OEH74107.1"/>
    <property type="molecule type" value="Genomic_DNA"/>
</dbReference>
<dbReference type="Proteomes" id="UP000095192">
    <property type="component" value="Unassembled WGS sequence"/>
</dbReference>
<keyword evidence="2" id="KW-0472">Membrane</keyword>
<keyword evidence="5" id="KW-1185">Reference proteome</keyword>
<feature type="transmembrane region" description="Helical" evidence="2">
    <location>
        <begin position="129"/>
        <end position="147"/>
    </location>
</feature>